<protein>
    <submittedName>
        <fullName evidence="1">Uncharacterized protein</fullName>
    </submittedName>
</protein>
<gene>
    <name evidence="1" type="ORF">CY34DRAFT_705562</name>
</gene>
<sequence length="113" mass="12434">MSASRVNGLFKIAQTIMMLVYDRSYERPACKCSSGAATVGLHHATGLGCVLPMSPCDWALSHGCVLQLSKRVAAGVLLCRKTSSETEQHRDRRAGPRRCMNRIPRAQSKTCHF</sequence>
<proteinExistence type="predicted"/>
<dbReference type="InParanoid" id="A0A0D0ADI6"/>
<dbReference type="Proteomes" id="UP000054485">
    <property type="component" value="Unassembled WGS sequence"/>
</dbReference>
<name>A0A0D0ADI6_9AGAM</name>
<dbReference type="AlphaFoldDB" id="A0A0D0ADI6"/>
<dbReference type="EMBL" id="KN835139">
    <property type="protein sequence ID" value="KIK48300.1"/>
    <property type="molecule type" value="Genomic_DNA"/>
</dbReference>
<evidence type="ECO:0000313" key="2">
    <source>
        <dbReference type="Proteomes" id="UP000054485"/>
    </source>
</evidence>
<reference evidence="1 2" key="1">
    <citation type="submission" date="2014-04" db="EMBL/GenBank/DDBJ databases">
        <authorList>
            <consortium name="DOE Joint Genome Institute"/>
            <person name="Kuo A."/>
            <person name="Ruytinx J."/>
            <person name="Rineau F."/>
            <person name="Colpaert J."/>
            <person name="Kohler A."/>
            <person name="Nagy L.G."/>
            <person name="Floudas D."/>
            <person name="Copeland A."/>
            <person name="Barry K.W."/>
            <person name="Cichocki N."/>
            <person name="Veneault-Fourrey C."/>
            <person name="LaButti K."/>
            <person name="Lindquist E.A."/>
            <person name="Lipzen A."/>
            <person name="Lundell T."/>
            <person name="Morin E."/>
            <person name="Murat C."/>
            <person name="Sun H."/>
            <person name="Tunlid A."/>
            <person name="Henrissat B."/>
            <person name="Grigoriev I.V."/>
            <person name="Hibbett D.S."/>
            <person name="Martin F."/>
            <person name="Nordberg H.P."/>
            <person name="Cantor M.N."/>
            <person name="Hua S.X."/>
        </authorList>
    </citation>
    <scope>NUCLEOTIDE SEQUENCE [LARGE SCALE GENOMIC DNA]</scope>
    <source>
        <strain evidence="1 2">UH-Slu-Lm8-n1</strain>
    </source>
</reference>
<dbReference type="HOGENOM" id="CLU_2135205_0_0_1"/>
<evidence type="ECO:0000313" key="1">
    <source>
        <dbReference type="EMBL" id="KIK48300.1"/>
    </source>
</evidence>
<reference evidence="2" key="2">
    <citation type="submission" date="2015-01" db="EMBL/GenBank/DDBJ databases">
        <title>Evolutionary Origins and Diversification of the Mycorrhizal Mutualists.</title>
        <authorList>
            <consortium name="DOE Joint Genome Institute"/>
            <consortium name="Mycorrhizal Genomics Consortium"/>
            <person name="Kohler A."/>
            <person name="Kuo A."/>
            <person name="Nagy L.G."/>
            <person name="Floudas D."/>
            <person name="Copeland A."/>
            <person name="Barry K.W."/>
            <person name="Cichocki N."/>
            <person name="Veneault-Fourrey C."/>
            <person name="LaButti K."/>
            <person name="Lindquist E.A."/>
            <person name="Lipzen A."/>
            <person name="Lundell T."/>
            <person name="Morin E."/>
            <person name="Murat C."/>
            <person name="Riley R."/>
            <person name="Ohm R."/>
            <person name="Sun H."/>
            <person name="Tunlid A."/>
            <person name="Henrissat B."/>
            <person name="Grigoriev I.V."/>
            <person name="Hibbett D.S."/>
            <person name="Martin F."/>
        </authorList>
    </citation>
    <scope>NUCLEOTIDE SEQUENCE [LARGE SCALE GENOMIC DNA]</scope>
    <source>
        <strain evidence="2">UH-Slu-Lm8-n1</strain>
    </source>
</reference>
<keyword evidence="2" id="KW-1185">Reference proteome</keyword>
<accession>A0A0D0ADI6</accession>
<organism evidence="1 2">
    <name type="scientific">Suillus luteus UH-Slu-Lm8-n1</name>
    <dbReference type="NCBI Taxonomy" id="930992"/>
    <lineage>
        <taxon>Eukaryota</taxon>
        <taxon>Fungi</taxon>
        <taxon>Dikarya</taxon>
        <taxon>Basidiomycota</taxon>
        <taxon>Agaricomycotina</taxon>
        <taxon>Agaricomycetes</taxon>
        <taxon>Agaricomycetidae</taxon>
        <taxon>Boletales</taxon>
        <taxon>Suillineae</taxon>
        <taxon>Suillaceae</taxon>
        <taxon>Suillus</taxon>
    </lineage>
</organism>